<proteinExistence type="evidence at transcript level"/>
<name>B4FIN7_MAIZE</name>
<evidence type="ECO:0000313" key="2">
    <source>
        <dbReference type="EMBL" id="ACF81980.1"/>
    </source>
</evidence>
<dbReference type="EMBL" id="BT086713">
    <property type="protein sequence ID" value="ACR37066.1"/>
    <property type="molecule type" value="mRNA"/>
</dbReference>
<dbReference type="EMBL" id="BT036975">
    <property type="protein sequence ID" value="ACF81980.1"/>
    <property type="molecule type" value="mRNA"/>
</dbReference>
<keyword evidence="1" id="KW-0472">Membrane</keyword>
<evidence type="ECO:0000256" key="1">
    <source>
        <dbReference type="SAM" id="Phobius"/>
    </source>
</evidence>
<sequence length="48" mass="5273">MLEISGYGWSSCGKGAARRIFTYFLYIFPAGFCASLCSCTHVTNQNIS</sequence>
<dbReference type="AlphaFoldDB" id="B4FIN7"/>
<keyword evidence="1" id="KW-0812">Transmembrane</keyword>
<keyword evidence="1" id="KW-1133">Transmembrane helix</keyword>
<reference evidence="2" key="1">
    <citation type="journal article" date="2009" name="PLoS Genet.">
        <title>Sequencing, mapping, and analysis of 27,455 maize full-length cDNAs.</title>
        <authorList>
            <person name="Soderlund C."/>
            <person name="Descour A."/>
            <person name="Kudrna D."/>
            <person name="Bomhoff M."/>
            <person name="Boyd L."/>
            <person name="Currie J."/>
            <person name="Angelova A."/>
            <person name="Collura K."/>
            <person name="Wissotski M."/>
            <person name="Ashley E."/>
            <person name="Morrow D."/>
            <person name="Fernandes J."/>
            <person name="Walbot V."/>
            <person name="Yu Y."/>
        </authorList>
    </citation>
    <scope>NUCLEOTIDE SEQUENCE</scope>
    <source>
        <strain evidence="2">B73</strain>
    </source>
</reference>
<organism evidence="2">
    <name type="scientific">Zea mays</name>
    <name type="common">Maize</name>
    <dbReference type="NCBI Taxonomy" id="4577"/>
    <lineage>
        <taxon>Eukaryota</taxon>
        <taxon>Viridiplantae</taxon>
        <taxon>Streptophyta</taxon>
        <taxon>Embryophyta</taxon>
        <taxon>Tracheophyta</taxon>
        <taxon>Spermatophyta</taxon>
        <taxon>Magnoliopsida</taxon>
        <taxon>Liliopsida</taxon>
        <taxon>Poales</taxon>
        <taxon>Poaceae</taxon>
        <taxon>PACMAD clade</taxon>
        <taxon>Panicoideae</taxon>
        <taxon>Andropogonodae</taxon>
        <taxon>Andropogoneae</taxon>
        <taxon>Tripsacinae</taxon>
        <taxon>Zea</taxon>
    </lineage>
</organism>
<accession>B4FIN7</accession>
<feature type="transmembrane region" description="Helical" evidence="1">
    <location>
        <begin position="20"/>
        <end position="42"/>
    </location>
</feature>
<protein>
    <submittedName>
        <fullName evidence="2">Uncharacterized protein</fullName>
    </submittedName>
</protein>